<dbReference type="EMBL" id="CM037021">
    <property type="protein sequence ID" value="KAH7669143.1"/>
    <property type="molecule type" value="Genomic_DNA"/>
</dbReference>
<dbReference type="EC" id="2.7.11.1" evidence="1"/>
<keyword evidence="1" id="KW-0418">Kinase</keyword>
<evidence type="ECO:0000313" key="2">
    <source>
        <dbReference type="Proteomes" id="UP000827976"/>
    </source>
</evidence>
<accession>A0ACB7V6T5</accession>
<proteinExistence type="predicted"/>
<keyword evidence="1" id="KW-0808">Transferase</keyword>
<reference evidence="2" key="1">
    <citation type="journal article" date="2022" name="Nat. Commun.">
        <title>Chromosome evolution and the genetic basis of agronomically important traits in greater yam.</title>
        <authorList>
            <person name="Bredeson J.V."/>
            <person name="Lyons J.B."/>
            <person name="Oniyinde I.O."/>
            <person name="Okereke N.R."/>
            <person name="Kolade O."/>
            <person name="Nnabue I."/>
            <person name="Nwadili C.O."/>
            <person name="Hribova E."/>
            <person name="Parker M."/>
            <person name="Nwogha J."/>
            <person name="Shu S."/>
            <person name="Carlson J."/>
            <person name="Kariba R."/>
            <person name="Muthemba S."/>
            <person name="Knop K."/>
            <person name="Barton G.J."/>
            <person name="Sherwood A.V."/>
            <person name="Lopez-Montes A."/>
            <person name="Asiedu R."/>
            <person name="Jamnadass R."/>
            <person name="Muchugi A."/>
            <person name="Goodstein D."/>
            <person name="Egesi C.N."/>
            <person name="Featherston J."/>
            <person name="Asfaw A."/>
            <person name="Simpson G.G."/>
            <person name="Dolezel J."/>
            <person name="Hendre P.S."/>
            <person name="Van Deynze A."/>
            <person name="Kumar P.L."/>
            <person name="Obidiegwu J.E."/>
            <person name="Bhattacharjee R."/>
            <person name="Rokhsar D.S."/>
        </authorList>
    </citation>
    <scope>NUCLEOTIDE SEQUENCE [LARGE SCALE GENOMIC DNA]</scope>
    <source>
        <strain evidence="2">cv. TDa95/00328</strain>
    </source>
</reference>
<keyword evidence="1" id="KW-0723">Serine/threonine-protein kinase</keyword>
<gene>
    <name evidence="1" type="ORF">IHE45_11G058400</name>
</gene>
<protein>
    <submittedName>
        <fullName evidence="1">Non-specific serine/threonine protein kinase protein</fullName>
        <ecNumber evidence="1">2.7.10.2</ecNumber>
        <ecNumber evidence="1">2.7.11.1</ecNumber>
    </submittedName>
</protein>
<sequence length="534" mass="59415">MGCCVSSSPQPENPNSNNDDHHHAPEANANRPHHPPSQPSAGGTAPIPHYTLAEIMEATNGFSFENIISEGGASREPGANVLNSVYRGCLHSGEQIAVKRFSRDAWPDEEQFREEAIALGRLRHRRLVNLIGYCCDEDERLLVAEFMPNDTLATHLFNPKTETMEWSRRLRVACYVAEALEYCSDEGRAVYHNLTPYKVLFDEASNPCLSCFGLVKNIRDGISCNTGIAYIPPEYVEGMITSESVIFSFGNVLLVLLTGKQIPSDLALDKIGRNNMHTFMDSRVKGQYSINEVVALVKLASQCLQYRAKGRPTIKQVIAILEQVQSNAKDAGAPTNAMLGTQGQHKTTSKALMKDKTPLMSRSSKQDKTLQIPQLTSFHMAEAVATMDLPAIHQILVFEGYKGDATSRELTFRDSTQHMEEMLQTRWKGDLAFNSKDLKTAIECYSQFLDGAKVISPTVYVRRSLCYLMFDQPHNALRDAVQAQRIQQHIKADWPTACYMQAVALCQLNRDNDSANKLKEAAAIDEALDALLKS</sequence>
<name>A0ACB7V6T5_DIOAL</name>
<comment type="caution">
    <text evidence="1">The sequence shown here is derived from an EMBL/GenBank/DDBJ whole genome shotgun (WGS) entry which is preliminary data.</text>
</comment>
<organism evidence="1 2">
    <name type="scientific">Dioscorea alata</name>
    <name type="common">Purple yam</name>
    <dbReference type="NCBI Taxonomy" id="55571"/>
    <lineage>
        <taxon>Eukaryota</taxon>
        <taxon>Viridiplantae</taxon>
        <taxon>Streptophyta</taxon>
        <taxon>Embryophyta</taxon>
        <taxon>Tracheophyta</taxon>
        <taxon>Spermatophyta</taxon>
        <taxon>Magnoliopsida</taxon>
        <taxon>Liliopsida</taxon>
        <taxon>Dioscoreales</taxon>
        <taxon>Dioscoreaceae</taxon>
        <taxon>Dioscorea</taxon>
    </lineage>
</organism>
<keyword evidence="2" id="KW-1185">Reference proteome</keyword>
<evidence type="ECO:0000313" key="1">
    <source>
        <dbReference type="EMBL" id="KAH7669143.1"/>
    </source>
</evidence>
<dbReference type="Proteomes" id="UP000827976">
    <property type="component" value="Chromosome 11"/>
</dbReference>
<dbReference type="EC" id="2.7.10.2" evidence="1"/>